<dbReference type="InterPro" id="IPR047867">
    <property type="entry name" value="Ribosomal_uL22_bac/org-type"/>
</dbReference>
<sequence length="91" mass="10033">MGKLVSLRQDHQPSSNSSFQSPKKVNLVAALVRGMLVKDALMQLELTIKRAAKTVYQGILISNCPRLCSEILDKLNHPFLLALSICFLPGL</sequence>
<evidence type="ECO:0000256" key="2">
    <source>
        <dbReference type="ARBA" id="ARBA00022980"/>
    </source>
</evidence>
<dbReference type="GO" id="GO:0005762">
    <property type="term" value="C:mitochondrial large ribosomal subunit"/>
    <property type="evidence" value="ECO:0007669"/>
    <property type="project" value="TreeGrafter"/>
</dbReference>
<dbReference type="SUPFAM" id="SSF54843">
    <property type="entry name" value="Ribosomal protein L22"/>
    <property type="match status" value="1"/>
</dbReference>
<evidence type="ECO:0000256" key="4">
    <source>
        <dbReference type="RuleBase" id="RU004005"/>
    </source>
</evidence>
<dbReference type="GO" id="GO:0003735">
    <property type="term" value="F:structural constituent of ribosome"/>
    <property type="evidence" value="ECO:0007669"/>
    <property type="project" value="InterPro"/>
</dbReference>
<dbReference type="InterPro" id="IPR036394">
    <property type="entry name" value="Ribosomal_uL22_sf"/>
</dbReference>
<dbReference type="InterPro" id="IPR001063">
    <property type="entry name" value="Ribosomal_uL22"/>
</dbReference>
<feature type="compositionally biased region" description="Polar residues" evidence="5">
    <location>
        <begin position="12"/>
        <end position="21"/>
    </location>
</feature>
<accession>A0A445GZB1</accession>
<proteinExistence type="inferred from homology"/>
<keyword evidence="7" id="KW-1185">Reference proteome</keyword>
<dbReference type="EMBL" id="QZWG01000015">
    <property type="protein sequence ID" value="RZB66614.1"/>
    <property type="molecule type" value="Genomic_DNA"/>
</dbReference>
<evidence type="ECO:0000313" key="6">
    <source>
        <dbReference type="EMBL" id="RZB66614.1"/>
    </source>
</evidence>
<evidence type="ECO:0000256" key="1">
    <source>
        <dbReference type="ARBA" id="ARBA00009451"/>
    </source>
</evidence>
<dbReference type="GO" id="GO:0006412">
    <property type="term" value="P:translation"/>
    <property type="evidence" value="ECO:0007669"/>
    <property type="project" value="InterPro"/>
</dbReference>
<keyword evidence="3 4" id="KW-0687">Ribonucleoprotein</keyword>
<organism evidence="6 7">
    <name type="scientific">Glycine soja</name>
    <name type="common">Wild soybean</name>
    <dbReference type="NCBI Taxonomy" id="3848"/>
    <lineage>
        <taxon>Eukaryota</taxon>
        <taxon>Viridiplantae</taxon>
        <taxon>Streptophyta</taxon>
        <taxon>Embryophyta</taxon>
        <taxon>Tracheophyta</taxon>
        <taxon>Spermatophyta</taxon>
        <taxon>Magnoliopsida</taxon>
        <taxon>eudicotyledons</taxon>
        <taxon>Gunneridae</taxon>
        <taxon>Pentapetalae</taxon>
        <taxon>rosids</taxon>
        <taxon>fabids</taxon>
        <taxon>Fabales</taxon>
        <taxon>Fabaceae</taxon>
        <taxon>Papilionoideae</taxon>
        <taxon>50 kb inversion clade</taxon>
        <taxon>NPAAA clade</taxon>
        <taxon>indigoferoid/millettioid clade</taxon>
        <taxon>Phaseoleae</taxon>
        <taxon>Glycine</taxon>
        <taxon>Glycine subgen. Soja</taxon>
    </lineage>
</organism>
<dbReference type="Pfam" id="PF00237">
    <property type="entry name" value="Ribosomal_L22"/>
    <property type="match status" value="1"/>
</dbReference>
<dbReference type="AlphaFoldDB" id="A0A445GZB1"/>
<dbReference type="Gene3D" id="3.90.470.10">
    <property type="entry name" value="Ribosomal protein L22/L17"/>
    <property type="match status" value="1"/>
</dbReference>
<comment type="caution">
    <text evidence="6">The sequence shown here is derived from an EMBL/GenBank/DDBJ whole genome shotgun (WGS) entry which is preliminary data.</text>
</comment>
<dbReference type="Proteomes" id="UP000289340">
    <property type="component" value="Chromosome 15"/>
</dbReference>
<protein>
    <submittedName>
        <fullName evidence="6">Uncharacterized protein</fullName>
    </submittedName>
</protein>
<dbReference type="PANTHER" id="PTHR13501:SF8">
    <property type="entry name" value="LARGE RIBOSOMAL SUBUNIT PROTEIN UL22M"/>
    <property type="match status" value="1"/>
</dbReference>
<gene>
    <name evidence="6" type="ORF">D0Y65_042255</name>
</gene>
<name>A0A445GZB1_GLYSO</name>
<dbReference type="PANTHER" id="PTHR13501">
    <property type="entry name" value="CHLOROPLAST 50S RIBOSOMAL PROTEIN L22-RELATED"/>
    <property type="match status" value="1"/>
</dbReference>
<keyword evidence="2 4" id="KW-0689">Ribosomal protein</keyword>
<feature type="region of interest" description="Disordered" evidence="5">
    <location>
        <begin position="1"/>
        <end position="21"/>
    </location>
</feature>
<evidence type="ECO:0000256" key="3">
    <source>
        <dbReference type="ARBA" id="ARBA00023274"/>
    </source>
</evidence>
<evidence type="ECO:0000313" key="7">
    <source>
        <dbReference type="Proteomes" id="UP000289340"/>
    </source>
</evidence>
<reference evidence="6 7" key="1">
    <citation type="submission" date="2018-09" db="EMBL/GenBank/DDBJ databases">
        <title>A high-quality reference genome of wild soybean provides a powerful tool to mine soybean genomes.</title>
        <authorList>
            <person name="Xie M."/>
            <person name="Chung C.Y.L."/>
            <person name="Li M.-W."/>
            <person name="Wong F.-L."/>
            <person name="Chan T.-F."/>
            <person name="Lam H.-M."/>
        </authorList>
    </citation>
    <scope>NUCLEOTIDE SEQUENCE [LARGE SCALE GENOMIC DNA]</scope>
    <source>
        <strain evidence="7">cv. W05</strain>
        <tissue evidence="6">Hypocotyl of etiolated seedlings</tissue>
    </source>
</reference>
<evidence type="ECO:0000256" key="5">
    <source>
        <dbReference type="SAM" id="MobiDB-lite"/>
    </source>
</evidence>
<comment type="similarity">
    <text evidence="1 4">Belongs to the universal ribosomal protein uL22 family.</text>
</comment>